<dbReference type="InterPro" id="IPR019546">
    <property type="entry name" value="TAT_signal_bac_arc"/>
</dbReference>
<dbReference type="RefSeq" id="WP_307268526.1">
    <property type="nucleotide sequence ID" value="NZ_JAUSVX010000001.1"/>
</dbReference>
<dbReference type="InterPro" id="IPR050490">
    <property type="entry name" value="Bact_solute-bd_prot1"/>
</dbReference>
<reference evidence="6 7" key="1">
    <citation type="submission" date="2023-07" db="EMBL/GenBank/DDBJ databases">
        <title>Genomic Encyclopedia of Type Strains, Phase IV (KMG-IV): sequencing the most valuable type-strain genomes for metagenomic binning, comparative biology and taxonomic classification.</title>
        <authorList>
            <person name="Goeker M."/>
        </authorList>
    </citation>
    <scope>NUCLEOTIDE SEQUENCE [LARGE SCALE GENOMIC DNA]</scope>
    <source>
        <strain evidence="6 7">DSM 19619</strain>
    </source>
</reference>
<keyword evidence="4" id="KW-0732">Signal</keyword>
<proteinExistence type="inferred from homology"/>
<dbReference type="Pfam" id="PF01547">
    <property type="entry name" value="SBP_bac_1"/>
    <property type="match status" value="1"/>
</dbReference>
<keyword evidence="3" id="KW-0813">Transport</keyword>
<evidence type="ECO:0000256" key="4">
    <source>
        <dbReference type="ARBA" id="ARBA00022729"/>
    </source>
</evidence>
<comment type="subcellular location">
    <subcellularLocation>
        <location evidence="1">Periplasm</location>
    </subcellularLocation>
</comment>
<sequence length="434" mass="46126">MPAAIPTQLQSSRRAFLQGAAAAGALAATGLTARPAAAETATLSVFGPLPPDPAPPGAAKFAEDAFAAWQKAKDATVSYDLLAWPQLHDRMATAFASGAAPWDVIYMCGWVPEFAGSLLPYADELPKALVADLPQSSFETVSWDGKRYGAVFTLSLLTLFYNREHLAAAGFDGPPRTWDEFKRAAKELTRDGRYGFVANYADPAGIGGTASYWMAFLQQAGGRMYGEDGLPVFKGEAGVDALQMMVDLMGAGTDPGSISYAGINDATNVLLSGRASMMMNWPFMWNAAQDPKQSQIVGKLASAILPAGPAGSASIDGTDAWTIGKASRHPDTARALVEFYLDADVQKRQALDTGWLPIRLSVLADPEVQAKLPNAPTVLEQARHPYNSFVTPDFNQVTQALGTEVQKALQGQKTAAQAIADAQDLVTAIVKRRG</sequence>
<evidence type="ECO:0000256" key="5">
    <source>
        <dbReference type="ARBA" id="ARBA00022764"/>
    </source>
</evidence>
<evidence type="ECO:0000313" key="7">
    <source>
        <dbReference type="Proteomes" id="UP001242480"/>
    </source>
</evidence>
<gene>
    <name evidence="6" type="ORF">QO011_001020</name>
</gene>
<organism evidence="6 7">
    <name type="scientific">Labrys wisconsinensis</name>
    <dbReference type="NCBI Taxonomy" id="425677"/>
    <lineage>
        <taxon>Bacteria</taxon>
        <taxon>Pseudomonadati</taxon>
        <taxon>Pseudomonadota</taxon>
        <taxon>Alphaproteobacteria</taxon>
        <taxon>Hyphomicrobiales</taxon>
        <taxon>Xanthobacteraceae</taxon>
        <taxon>Labrys</taxon>
    </lineage>
</organism>
<dbReference type="PANTHER" id="PTHR43649">
    <property type="entry name" value="ARABINOSE-BINDING PROTEIN-RELATED"/>
    <property type="match status" value="1"/>
</dbReference>
<name>A0ABU0J192_9HYPH</name>
<protein>
    <submittedName>
        <fullName evidence="6">Multiple sugar transport system substrate-binding protein</fullName>
    </submittedName>
</protein>
<evidence type="ECO:0000256" key="2">
    <source>
        <dbReference type="ARBA" id="ARBA00008520"/>
    </source>
</evidence>
<evidence type="ECO:0000256" key="1">
    <source>
        <dbReference type="ARBA" id="ARBA00004418"/>
    </source>
</evidence>
<keyword evidence="5" id="KW-0574">Periplasm</keyword>
<dbReference type="Gene3D" id="3.40.190.10">
    <property type="entry name" value="Periplasmic binding protein-like II"/>
    <property type="match status" value="2"/>
</dbReference>
<comment type="caution">
    <text evidence="6">The sequence shown here is derived from an EMBL/GenBank/DDBJ whole genome shotgun (WGS) entry which is preliminary data.</text>
</comment>
<dbReference type="SUPFAM" id="SSF53850">
    <property type="entry name" value="Periplasmic binding protein-like II"/>
    <property type="match status" value="1"/>
</dbReference>
<dbReference type="InterPro" id="IPR006059">
    <property type="entry name" value="SBP"/>
</dbReference>
<dbReference type="PROSITE" id="PS51318">
    <property type="entry name" value="TAT"/>
    <property type="match status" value="1"/>
</dbReference>
<dbReference type="PANTHER" id="PTHR43649:SF34">
    <property type="entry name" value="ABC TRANSPORTER PERIPLASMIC-BINDING PROTEIN YCJN-RELATED"/>
    <property type="match status" value="1"/>
</dbReference>
<evidence type="ECO:0000313" key="6">
    <source>
        <dbReference type="EMBL" id="MDQ0468025.1"/>
    </source>
</evidence>
<accession>A0ABU0J192</accession>
<keyword evidence="7" id="KW-1185">Reference proteome</keyword>
<keyword evidence="6" id="KW-0762">Sugar transport</keyword>
<dbReference type="Proteomes" id="UP001242480">
    <property type="component" value="Unassembled WGS sequence"/>
</dbReference>
<dbReference type="NCBIfam" id="TIGR01409">
    <property type="entry name" value="TAT_signal_seq"/>
    <property type="match status" value="1"/>
</dbReference>
<evidence type="ECO:0000256" key="3">
    <source>
        <dbReference type="ARBA" id="ARBA00022448"/>
    </source>
</evidence>
<dbReference type="InterPro" id="IPR006311">
    <property type="entry name" value="TAT_signal"/>
</dbReference>
<comment type="similarity">
    <text evidence="2">Belongs to the bacterial solute-binding protein 1 family.</text>
</comment>
<dbReference type="EMBL" id="JAUSVX010000001">
    <property type="protein sequence ID" value="MDQ0468025.1"/>
    <property type="molecule type" value="Genomic_DNA"/>
</dbReference>